<evidence type="ECO:0000256" key="1">
    <source>
        <dbReference type="SAM" id="MobiDB-lite"/>
    </source>
</evidence>
<feature type="compositionally biased region" description="Basic and acidic residues" evidence="1">
    <location>
        <begin position="121"/>
        <end position="130"/>
    </location>
</feature>
<dbReference type="RefSeq" id="YP_009815207.1">
    <property type="nucleotide sequence ID" value="NC_048091.1"/>
</dbReference>
<evidence type="ECO:0000313" key="2">
    <source>
        <dbReference type="EMBL" id="AYN57272.1"/>
    </source>
</evidence>
<feature type="compositionally biased region" description="Low complexity" evidence="1">
    <location>
        <begin position="79"/>
        <end position="93"/>
    </location>
</feature>
<feature type="region of interest" description="Disordered" evidence="1">
    <location>
        <begin position="121"/>
        <end position="164"/>
    </location>
</feature>
<organism evidence="2 3">
    <name type="scientific">Arthrobacter phage Bridgette</name>
    <dbReference type="NCBI Taxonomy" id="2419949"/>
    <lineage>
        <taxon>Viruses</taxon>
        <taxon>Duplodnaviria</taxon>
        <taxon>Heunggongvirae</taxon>
        <taxon>Uroviricota</taxon>
        <taxon>Caudoviricetes</taxon>
        <taxon>Bridgettevirus</taxon>
        <taxon>Bridgettevirus bridgette</taxon>
    </lineage>
</organism>
<proteinExistence type="predicted"/>
<keyword evidence="3" id="KW-1185">Reference proteome</keyword>
<gene>
    <name evidence="2" type="primary">5</name>
    <name evidence="2" type="ORF">PBI_BRIDGETTE_5</name>
</gene>
<feature type="compositionally biased region" description="Gly residues" evidence="1">
    <location>
        <begin position="1"/>
        <end position="22"/>
    </location>
</feature>
<dbReference type="EMBL" id="MH834603">
    <property type="protein sequence ID" value="AYN57272.1"/>
    <property type="molecule type" value="Genomic_DNA"/>
</dbReference>
<accession>A0A3G2KE45</accession>
<feature type="region of interest" description="Disordered" evidence="1">
    <location>
        <begin position="66"/>
        <end position="93"/>
    </location>
</feature>
<feature type="region of interest" description="Disordered" evidence="1">
    <location>
        <begin position="1"/>
        <end position="29"/>
    </location>
</feature>
<sequence>MSDGTPNGGDNGGSNGGGGDGGSTWTPPATQEEFNRIISERLGRERSKYADYADLKNKATQFDELTASQQTELQREQAARQAAEQTAQSAATELARAKAALKYKLADEDLDLLGTGTPEEIDARAKRLSERLAPPPPNFDGGARSTAPGGKDMNSLIRKAAGLG</sequence>
<dbReference type="Proteomes" id="UP000277028">
    <property type="component" value="Segment"/>
</dbReference>
<evidence type="ECO:0000313" key="3">
    <source>
        <dbReference type="Proteomes" id="UP000277028"/>
    </source>
</evidence>
<reference evidence="2 3" key="1">
    <citation type="submission" date="2018-09" db="EMBL/GenBank/DDBJ databases">
        <authorList>
            <person name="Rimple P.A."/>
            <person name="Stoner T.H."/>
            <person name="Garlena R.A."/>
            <person name="Russell D.A."/>
            <person name="Pope W.H."/>
            <person name="Jacobs-Sera D."/>
            <person name="Hatfull G.F."/>
        </authorList>
    </citation>
    <scope>NUCLEOTIDE SEQUENCE [LARGE SCALE GENOMIC DNA]</scope>
</reference>
<protein>
    <submittedName>
        <fullName evidence="2">Scaffolding protein</fullName>
    </submittedName>
</protein>
<dbReference type="GeneID" id="55006429"/>
<name>A0A3G2KE45_9CAUD</name>
<dbReference type="KEGG" id="vg:55006429"/>